<organism evidence="2 3">
    <name type="scientific">Candidatus Staskawiczbacteria bacterium RIFCSPHIGHO2_01_FULL_41_41</name>
    <dbReference type="NCBI Taxonomy" id="1802203"/>
    <lineage>
        <taxon>Bacteria</taxon>
        <taxon>Candidatus Staskawicziibacteriota</taxon>
    </lineage>
</organism>
<dbReference type="Proteomes" id="UP000178774">
    <property type="component" value="Unassembled WGS sequence"/>
</dbReference>
<name>A0A1G2HVU0_9BACT</name>
<keyword evidence="1" id="KW-0175">Coiled coil</keyword>
<sequence length="154" mass="17477">MEKILKLITETENLLGEAEKNLDQIKALDFPEKVSKLDDLANRHDALARSLYDWKRMVVQKMASLAEAIGAREEFAGKYRKRIGYADFSFYCEGSSCVAHPESDPITEFMGLCKDVIAAAEQFLTVKPRALRTEIKQLSGLATMFEKLNEKKKK</sequence>
<evidence type="ECO:0000256" key="1">
    <source>
        <dbReference type="SAM" id="Coils"/>
    </source>
</evidence>
<dbReference type="EMBL" id="MHOP01000002">
    <property type="protein sequence ID" value="OGZ66676.1"/>
    <property type="molecule type" value="Genomic_DNA"/>
</dbReference>
<protein>
    <submittedName>
        <fullName evidence="2">Uncharacterized protein</fullName>
    </submittedName>
</protein>
<accession>A0A1G2HVU0</accession>
<feature type="coiled-coil region" evidence="1">
    <location>
        <begin position="1"/>
        <end position="28"/>
    </location>
</feature>
<evidence type="ECO:0000313" key="3">
    <source>
        <dbReference type="Proteomes" id="UP000178774"/>
    </source>
</evidence>
<reference evidence="2 3" key="1">
    <citation type="journal article" date="2016" name="Nat. Commun.">
        <title>Thousands of microbial genomes shed light on interconnected biogeochemical processes in an aquifer system.</title>
        <authorList>
            <person name="Anantharaman K."/>
            <person name="Brown C.T."/>
            <person name="Hug L.A."/>
            <person name="Sharon I."/>
            <person name="Castelle C.J."/>
            <person name="Probst A.J."/>
            <person name="Thomas B.C."/>
            <person name="Singh A."/>
            <person name="Wilkins M.J."/>
            <person name="Karaoz U."/>
            <person name="Brodie E.L."/>
            <person name="Williams K.H."/>
            <person name="Hubbard S.S."/>
            <person name="Banfield J.F."/>
        </authorList>
    </citation>
    <scope>NUCLEOTIDE SEQUENCE [LARGE SCALE GENOMIC DNA]</scope>
</reference>
<proteinExistence type="predicted"/>
<gene>
    <name evidence="2" type="ORF">A2822_00570</name>
</gene>
<comment type="caution">
    <text evidence="2">The sequence shown here is derived from an EMBL/GenBank/DDBJ whole genome shotgun (WGS) entry which is preliminary data.</text>
</comment>
<dbReference type="AlphaFoldDB" id="A0A1G2HVU0"/>
<evidence type="ECO:0000313" key="2">
    <source>
        <dbReference type="EMBL" id="OGZ66676.1"/>
    </source>
</evidence>